<keyword evidence="2" id="KW-0238">DNA-binding</keyword>
<sequence>MRGEPRRGRYDSDLMTPDEESLVWTRPAPARRLPQTRESIVAAAVRLADAEGLAAVTVRRLAEELDARPMSIYSYARVESKDELLDLMIDEVCGDMLVEDLPEDWRPALRAIAERTRAALLAHPWWIELIGRNVLLGPHGTRYREQSLAAVRTLDADEPARQAAIVTVQTFVVGQIAFALDEQGAAAAGGRHPEAAIRQYHRQLLATGDFPLLAGAGPAEPTTADDRDRYFAQGLEWLLAGISSAQSPGGRPVQ</sequence>
<evidence type="ECO:0000256" key="1">
    <source>
        <dbReference type="ARBA" id="ARBA00023015"/>
    </source>
</evidence>
<feature type="domain" description="Tetracycline repressor TetR C-terminal" evidence="5">
    <location>
        <begin position="101"/>
        <end position="243"/>
    </location>
</feature>
<dbReference type="PANTHER" id="PTHR30055:SF151">
    <property type="entry name" value="TRANSCRIPTIONAL REGULATORY PROTEIN"/>
    <property type="match status" value="1"/>
</dbReference>
<dbReference type="Gene3D" id="1.10.357.10">
    <property type="entry name" value="Tetracycline Repressor, domain 2"/>
    <property type="match status" value="1"/>
</dbReference>
<dbReference type="Gene3D" id="1.10.10.60">
    <property type="entry name" value="Homeodomain-like"/>
    <property type="match status" value="1"/>
</dbReference>
<dbReference type="InterPro" id="IPR050109">
    <property type="entry name" value="HTH-type_TetR-like_transc_reg"/>
</dbReference>
<dbReference type="Pfam" id="PF00440">
    <property type="entry name" value="TetR_N"/>
    <property type="match status" value="1"/>
</dbReference>
<comment type="caution">
    <text evidence="6">The sequence shown here is derived from an EMBL/GenBank/DDBJ whole genome shotgun (WGS) entry which is preliminary data.</text>
</comment>
<dbReference type="PANTHER" id="PTHR30055">
    <property type="entry name" value="HTH-TYPE TRANSCRIPTIONAL REGULATOR RUTR"/>
    <property type="match status" value="1"/>
</dbReference>
<evidence type="ECO:0000256" key="3">
    <source>
        <dbReference type="ARBA" id="ARBA00023163"/>
    </source>
</evidence>
<keyword evidence="3" id="KW-0804">Transcription</keyword>
<dbReference type="SUPFAM" id="SSF46689">
    <property type="entry name" value="Homeodomain-like"/>
    <property type="match status" value="1"/>
</dbReference>
<accession>A0ABN3FK71</accession>
<dbReference type="InterPro" id="IPR004111">
    <property type="entry name" value="Repressor_TetR_C"/>
</dbReference>
<evidence type="ECO:0000313" key="7">
    <source>
        <dbReference type="Proteomes" id="UP001501444"/>
    </source>
</evidence>
<feature type="domain" description="HTH tetR-type" evidence="4">
    <location>
        <begin position="40"/>
        <end position="86"/>
    </location>
</feature>
<name>A0ABN3FK71_9ACTN</name>
<keyword evidence="1" id="KW-0805">Transcription regulation</keyword>
<evidence type="ECO:0000259" key="5">
    <source>
        <dbReference type="Pfam" id="PF02909"/>
    </source>
</evidence>
<evidence type="ECO:0000256" key="2">
    <source>
        <dbReference type="ARBA" id="ARBA00023125"/>
    </source>
</evidence>
<proteinExistence type="predicted"/>
<gene>
    <name evidence="6" type="ORF">GCM10010170_010960</name>
</gene>
<dbReference type="Pfam" id="PF02909">
    <property type="entry name" value="TetR_C_1"/>
    <property type="match status" value="1"/>
</dbReference>
<dbReference type="InterPro" id="IPR036271">
    <property type="entry name" value="Tet_transcr_reg_TetR-rel_C_sf"/>
</dbReference>
<keyword evidence="7" id="KW-1185">Reference proteome</keyword>
<dbReference type="Proteomes" id="UP001501444">
    <property type="component" value="Unassembled WGS sequence"/>
</dbReference>
<evidence type="ECO:0000259" key="4">
    <source>
        <dbReference type="Pfam" id="PF00440"/>
    </source>
</evidence>
<organism evidence="6 7">
    <name type="scientific">Dactylosporangium salmoneum</name>
    <dbReference type="NCBI Taxonomy" id="53361"/>
    <lineage>
        <taxon>Bacteria</taxon>
        <taxon>Bacillati</taxon>
        <taxon>Actinomycetota</taxon>
        <taxon>Actinomycetes</taxon>
        <taxon>Micromonosporales</taxon>
        <taxon>Micromonosporaceae</taxon>
        <taxon>Dactylosporangium</taxon>
    </lineage>
</organism>
<dbReference type="InterPro" id="IPR009057">
    <property type="entry name" value="Homeodomain-like_sf"/>
</dbReference>
<evidence type="ECO:0000313" key="6">
    <source>
        <dbReference type="EMBL" id="GAA2332115.1"/>
    </source>
</evidence>
<protein>
    <submittedName>
        <fullName evidence="6">TetR/AcrR family transcriptional regulator C-terminal domain-containing protein</fullName>
    </submittedName>
</protein>
<dbReference type="SUPFAM" id="SSF48498">
    <property type="entry name" value="Tetracyclin repressor-like, C-terminal domain"/>
    <property type="match status" value="1"/>
</dbReference>
<dbReference type="InterPro" id="IPR001647">
    <property type="entry name" value="HTH_TetR"/>
</dbReference>
<dbReference type="EMBL" id="BAAARV010000006">
    <property type="protein sequence ID" value="GAA2332115.1"/>
    <property type="molecule type" value="Genomic_DNA"/>
</dbReference>
<reference evidence="6 7" key="1">
    <citation type="journal article" date="2019" name="Int. J. Syst. Evol. Microbiol.">
        <title>The Global Catalogue of Microorganisms (GCM) 10K type strain sequencing project: providing services to taxonomists for standard genome sequencing and annotation.</title>
        <authorList>
            <consortium name="The Broad Institute Genomics Platform"/>
            <consortium name="The Broad Institute Genome Sequencing Center for Infectious Disease"/>
            <person name="Wu L."/>
            <person name="Ma J."/>
        </authorList>
    </citation>
    <scope>NUCLEOTIDE SEQUENCE [LARGE SCALE GENOMIC DNA]</scope>
    <source>
        <strain evidence="6 7">JCM 3272</strain>
    </source>
</reference>